<dbReference type="SMART" id="SM00066">
    <property type="entry name" value="GAL4"/>
    <property type="match status" value="1"/>
</dbReference>
<dbReference type="PROSITE" id="PS50048">
    <property type="entry name" value="ZN2_CY6_FUNGAL_2"/>
    <property type="match status" value="1"/>
</dbReference>
<dbReference type="InterPro" id="IPR052360">
    <property type="entry name" value="Transcr_Regulatory_Proteins"/>
</dbReference>
<feature type="domain" description="Zn(2)-C6 fungal-type" evidence="7">
    <location>
        <begin position="19"/>
        <end position="47"/>
    </location>
</feature>
<evidence type="ECO:0000256" key="5">
    <source>
        <dbReference type="ARBA" id="ARBA00023163"/>
    </source>
</evidence>
<keyword evidence="1" id="KW-0479">Metal-binding</keyword>
<dbReference type="Proteomes" id="UP000235672">
    <property type="component" value="Unassembled WGS sequence"/>
</dbReference>
<name>A0A2J6QCN1_9HELO</name>
<protein>
    <recommendedName>
        <fullName evidence="7">Zn(2)-C6 fungal-type domain-containing protein</fullName>
    </recommendedName>
</protein>
<keyword evidence="5" id="KW-0804">Transcription</keyword>
<keyword evidence="9" id="KW-1185">Reference proteome</keyword>
<evidence type="ECO:0000256" key="6">
    <source>
        <dbReference type="ARBA" id="ARBA00023242"/>
    </source>
</evidence>
<evidence type="ECO:0000256" key="1">
    <source>
        <dbReference type="ARBA" id="ARBA00022723"/>
    </source>
</evidence>
<dbReference type="InterPro" id="IPR036864">
    <property type="entry name" value="Zn2-C6_fun-type_DNA-bd_sf"/>
</dbReference>
<accession>A0A2J6QCN1</accession>
<dbReference type="Pfam" id="PF00172">
    <property type="entry name" value="Zn_clus"/>
    <property type="match status" value="1"/>
</dbReference>
<dbReference type="Pfam" id="PF11951">
    <property type="entry name" value="Fungal_trans_2"/>
    <property type="match status" value="1"/>
</dbReference>
<evidence type="ECO:0000256" key="4">
    <source>
        <dbReference type="ARBA" id="ARBA00023125"/>
    </source>
</evidence>
<evidence type="ECO:0000313" key="9">
    <source>
        <dbReference type="Proteomes" id="UP000235672"/>
    </source>
</evidence>
<dbReference type="AlphaFoldDB" id="A0A2J6QCN1"/>
<reference evidence="8 9" key="1">
    <citation type="submission" date="2016-05" db="EMBL/GenBank/DDBJ databases">
        <title>A degradative enzymes factory behind the ericoid mycorrhizal symbiosis.</title>
        <authorList>
            <consortium name="DOE Joint Genome Institute"/>
            <person name="Martino E."/>
            <person name="Morin E."/>
            <person name="Grelet G."/>
            <person name="Kuo A."/>
            <person name="Kohler A."/>
            <person name="Daghino S."/>
            <person name="Barry K."/>
            <person name="Choi C."/>
            <person name="Cichocki N."/>
            <person name="Clum A."/>
            <person name="Copeland A."/>
            <person name="Hainaut M."/>
            <person name="Haridas S."/>
            <person name="Labutti K."/>
            <person name="Lindquist E."/>
            <person name="Lipzen A."/>
            <person name="Khouja H.-R."/>
            <person name="Murat C."/>
            <person name="Ohm R."/>
            <person name="Olson A."/>
            <person name="Spatafora J."/>
            <person name="Veneault-Fourrey C."/>
            <person name="Henrissat B."/>
            <person name="Grigoriev I."/>
            <person name="Martin F."/>
            <person name="Perotto S."/>
        </authorList>
    </citation>
    <scope>NUCLEOTIDE SEQUENCE [LARGE SCALE GENOMIC DNA]</scope>
    <source>
        <strain evidence="8 9">UAMH 7357</strain>
    </source>
</reference>
<dbReference type="GO" id="GO:0000981">
    <property type="term" value="F:DNA-binding transcription factor activity, RNA polymerase II-specific"/>
    <property type="evidence" value="ECO:0007669"/>
    <property type="project" value="InterPro"/>
</dbReference>
<dbReference type="SUPFAM" id="SSF57701">
    <property type="entry name" value="Zn2/Cys6 DNA-binding domain"/>
    <property type="match status" value="1"/>
</dbReference>
<organism evidence="8 9">
    <name type="scientific">Hyaloscypha hepaticicola</name>
    <dbReference type="NCBI Taxonomy" id="2082293"/>
    <lineage>
        <taxon>Eukaryota</taxon>
        <taxon>Fungi</taxon>
        <taxon>Dikarya</taxon>
        <taxon>Ascomycota</taxon>
        <taxon>Pezizomycotina</taxon>
        <taxon>Leotiomycetes</taxon>
        <taxon>Helotiales</taxon>
        <taxon>Hyaloscyphaceae</taxon>
        <taxon>Hyaloscypha</taxon>
    </lineage>
</organism>
<dbReference type="GO" id="GO:0003677">
    <property type="term" value="F:DNA binding"/>
    <property type="evidence" value="ECO:0007669"/>
    <property type="project" value="UniProtKB-KW"/>
</dbReference>
<dbReference type="GO" id="GO:0008270">
    <property type="term" value="F:zinc ion binding"/>
    <property type="evidence" value="ECO:0007669"/>
    <property type="project" value="InterPro"/>
</dbReference>
<dbReference type="PANTHER" id="PTHR36206:SF4">
    <property type="entry name" value="HYPOTHETICAL CONSERVED PROTEIN (EUROFUNG)-RELATED"/>
    <property type="match status" value="1"/>
</dbReference>
<evidence type="ECO:0000256" key="2">
    <source>
        <dbReference type="ARBA" id="ARBA00022833"/>
    </source>
</evidence>
<keyword evidence="4" id="KW-0238">DNA-binding</keyword>
<dbReference type="PANTHER" id="PTHR36206">
    <property type="entry name" value="ASPERCRYPTIN BIOSYNTHESIS CLUSTER-SPECIFIC TRANSCRIPTION REGULATOR ATNN-RELATED"/>
    <property type="match status" value="1"/>
</dbReference>
<sequence length="568" mass="64317">MIVSVASKKRNCGPKTRSGCHTCKIRRIKCDETRPKCLRCSKTGRKCDGYGLRNATVPASNRQGLDDIQRLYIHTPGNSQEKRAFQYFINRTAVELSGFYSSPFWERLILQASTKEPALRHAVIGIGALHEHYVNGTLNYDIDGQSPAFAVSQYTKAIGHLRKSLANGTQAPLTALMSCILFVCFDSLRGYFTSAMVHLHGGLKILRDLRFDSSADTDIIEENLGPLFSRLSLQSILYVETTTTETRRDFAVQLSYIRLKDEEVHDTFETLEDARTCLNQAVDGLFRVFYLCDGALPINQQPRESYAMFAKYYTQLQAWNSAFENFMAAKSQALNGKELRGAAVLKIHAMIVKIMAEACPGIDDERSVGEVMSDYATFEPFINEFRIIVSLCRSVTAAIEQDIKLGKPALNFSTDLGIVGPLYYVCCRCRDFPLRNQAMDLLRRYPRREGMWDSEVGVRMVKEFWALEERHMAFQKDSIEVLGINVPLVEVVDLVFTDEMRWEWIWKDPLKQLSRESSMDTLRSVGGWADMVRNGVSYGSSTKDKGLGASFPDTFHFFKHDRNSSPSP</sequence>
<evidence type="ECO:0000313" key="8">
    <source>
        <dbReference type="EMBL" id="PMD24032.1"/>
    </source>
</evidence>
<dbReference type="InterPro" id="IPR021858">
    <property type="entry name" value="Fun_TF"/>
</dbReference>
<gene>
    <name evidence="8" type="ORF">NA56DRAFT_643320</name>
</gene>
<dbReference type="PROSITE" id="PS00463">
    <property type="entry name" value="ZN2_CY6_FUNGAL_1"/>
    <property type="match status" value="1"/>
</dbReference>
<dbReference type="InterPro" id="IPR001138">
    <property type="entry name" value="Zn2Cys6_DnaBD"/>
</dbReference>
<evidence type="ECO:0000259" key="7">
    <source>
        <dbReference type="PROSITE" id="PS50048"/>
    </source>
</evidence>
<dbReference type="Gene3D" id="4.10.240.10">
    <property type="entry name" value="Zn(2)-C6 fungal-type DNA-binding domain"/>
    <property type="match status" value="1"/>
</dbReference>
<proteinExistence type="predicted"/>
<evidence type="ECO:0000256" key="3">
    <source>
        <dbReference type="ARBA" id="ARBA00023015"/>
    </source>
</evidence>
<keyword evidence="6" id="KW-0539">Nucleus</keyword>
<dbReference type="OrthoDB" id="2593732at2759"/>
<dbReference type="CDD" id="cd00067">
    <property type="entry name" value="GAL4"/>
    <property type="match status" value="1"/>
</dbReference>
<keyword evidence="2" id="KW-0862">Zinc</keyword>
<keyword evidence="3" id="KW-0805">Transcription regulation</keyword>
<dbReference type="EMBL" id="KZ613473">
    <property type="protein sequence ID" value="PMD24032.1"/>
    <property type="molecule type" value="Genomic_DNA"/>
</dbReference>